<comment type="similarity">
    <text evidence="2">Belongs to the eukaryotic/archaeal RNase P protein component 1 family.</text>
</comment>
<dbReference type="GO" id="GO:0005634">
    <property type="term" value="C:nucleus"/>
    <property type="evidence" value="ECO:0007669"/>
    <property type="project" value="UniProtKB-SubCell"/>
</dbReference>
<dbReference type="GO" id="GO:0030677">
    <property type="term" value="C:ribonuclease P complex"/>
    <property type="evidence" value="ECO:0007669"/>
    <property type="project" value="InterPro"/>
</dbReference>
<evidence type="ECO:0000313" key="4">
    <source>
        <dbReference type="Proteomes" id="UP001194468"/>
    </source>
</evidence>
<reference evidence="3" key="2">
    <citation type="journal article" date="2020" name="Nat. Commun.">
        <title>Large-scale genome sequencing of mycorrhizal fungi provides insights into the early evolution of symbiotic traits.</title>
        <authorList>
            <person name="Miyauchi S."/>
            <person name="Kiss E."/>
            <person name="Kuo A."/>
            <person name="Drula E."/>
            <person name="Kohler A."/>
            <person name="Sanchez-Garcia M."/>
            <person name="Morin E."/>
            <person name="Andreopoulos B."/>
            <person name="Barry K.W."/>
            <person name="Bonito G."/>
            <person name="Buee M."/>
            <person name="Carver A."/>
            <person name="Chen C."/>
            <person name="Cichocki N."/>
            <person name="Clum A."/>
            <person name="Culley D."/>
            <person name="Crous P.W."/>
            <person name="Fauchery L."/>
            <person name="Girlanda M."/>
            <person name="Hayes R.D."/>
            <person name="Keri Z."/>
            <person name="LaButti K."/>
            <person name="Lipzen A."/>
            <person name="Lombard V."/>
            <person name="Magnuson J."/>
            <person name="Maillard F."/>
            <person name="Murat C."/>
            <person name="Nolan M."/>
            <person name="Ohm R.A."/>
            <person name="Pangilinan J."/>
            <person name="Pereira M.F."/>
            <person name="Perotto S."/>
            <person name="Peter M."/>
            <person name="Pfister S."/>
            <person name="Riley R."/>
            <person name="Sitrit Y."/>
            <person name="Stielow J.B."/>
            <person name="Szollosi G."/>
            <person name="Zifcakova L."/>
            <person name="Stursova M."/>
            <person name="Spatafora J.W."/>
            <person name="Tedersoo L."/>
            <person name="Vaario L.M."/>
            <person name="Yamada A."/>
            <person name="Yan M."/>
            <person name="Wang P."/>
            <person name="Xu J."/>
            <person name="Bruns T."/>
            <person name="Baldrian P."/>
            <person name="Vilgalys R."/>
            <person name="Dunand C."/>
            <person name="Henrissat B."/>
            <person name="Grigoriev I.V."/>
            <person name="Hibbett D."/>
            <person name="Nagy L.G."/>
            <person name="Martin F.M."/>
        </authorList>
    </citation>
    <scope>NUCLEOTIDE SEQUENCE</scope>
    <source>
        <strain evidence="3">BED1</strain>
    </source>
</reference>
<dbReference type="AlphaFoldDB" id="A0AAD4BX08"/>
<dbReference type="InterPro" id="IPR036980">
    <property type="entry name" value="RNase_P/MRP_Rpp29_sf"/>
</dbReference>
<dbReference type="GO" id="GO:0006364">
    <property type="term" value="P:rRNA processing"/>
    <property type="evidence" value="ECO:0007669"/>
    <property type="project" value="TreeGrafter"/>
</dbReference>
<dbReference type="Proteomes" id="UP001194468">
    <property type="component" value="Unassembled WGS sequence"/>
</dbReference>
<gene>
    <name evidence="3" type="ORF">L210DRAFT_3535683</name>
</gene>
<evidence type="ECO:0000313" key="3">
    <source>
        <dbReference type="EMBL" id="KAF8442063.1"/>
    </source>
</evidence>
<dbReference type="GO" id="GO:0001682">
    <property type="term" value="P:tRNA 5'-leader removal"/>
    <property type="evidence" value="ECO:0007669"/>
    <property type="project" value="InterPro"/>
</dbReference>
<dbReference type="PANTHER" id="PTHR13348:SF0">
    <property type="entry name" value="RIBONUCLEASE P PROTEIN SUBUNIT P29"/>
    <property type="match status" value="1"/>
</dbReference>
<evidence type="ECO:0000256" key="1">
    <source>
        <dbReference type="ARBA" id="ARBA00004123"/>
    </source>
</evidence>
<accession>A0AAD4BX08</accession>
<protein>
    <submittedName>
        <fullName evidence="3">Rof/RNase P-like protein</fullName>
    </submittedName>
</protein>
<reference evidence="3" key="1">
    <citation type="submission" date="2019-10" db="EMBL/GenBank/DDBJ databases">
        <authorList>
            <consortium name="DOE Joint Genome Institute"/>
            <person name="Kuo A."/>
            <person name="Miyauchi S."/>
            <person name="Kiss E."/>
            <person name="Drula E."/>
            <person name="Kohler A."/>
            <person name="Sanchez-Garcia M."/>
            <person name="Andreopoulos B."/>
            <person name="Barry K.W."/>
            <person name="Bonito G."/>
            <person name="Buee M."/>
            <person name="Carver A."/>
            <person name="Chen C."/>
            <person name="Cichocki N."/>
            <person name="Clum A."/>
            <person name="Culley D."/>
            <person name="Crous P.W."/>
            <person name="Fauchery L."/>
            <person name="Girlanda M."/>
            <person name="Hayes R."/>
            <person name="Keri Z."/>
            <person name="LaButti K."/>
            <person name="Lipzen A."/>
            <person name="Lombard V."/>
            <person name="Magnuson J."/>
            <person name="Maillard F."/>
            <person name="Morin E."/>
            <person name="Murat C."/>
            <person name="Nolan M."/>
            <person name="Ohm R."/>
            <person name="Pangilinan J."/>
            <person name="Pereira M."/>
            <person name="Perotto S."/>
            <person name="Peter M."/>
            <person name="Riley R."/>
            <person name="Sitrit Y."/>
            <person name="Stielow B."/>
            <person name="Szollosi G."/>
            <person name="Zifcakova L."/>
            <person name="Stursova M."/>
            <person name="Spatafora J.W."/>
            <person name="Tedersoo L."/>
            <person name="Vaario L.-M."/>
            <person name="Yamada A."/>
            <person name="Yan M."/>
            <person name="Wang P."/>
            <person name="Xu J."/>
            <person name="Bruns T."/>
            <person name="Baldrian P."/>
            <person name="Vilgalys R."/>
            <person name="Henrissat B."/>
            <person name="Grigoriev I.V."/>
            <person name="Hibbett D."/>
            <person name="Nagy L.G."/>
            <person name="Martin F.M."/>
        </authorList>
    </citation>
    <scope>NUCLEOTIDE SEQUENCE</scope>
    <source>
        <strain evidence="3">BED1</strain>
    </source>
</reference>
<dbReference type="EMBL" id="WHUW01000009">
    <property type="protein sequence ID" value="KAF8442063.1"/>
    <property type="molecule type" value="Genomic_DNA"/>
</dbReference>
<comment type="subcellular location">
    <subcellularLocation>
        <location evidence="1">Nucleus</location>
    </subcellularLocation>
</comment>
<name>A0AAD4BX08_BOLED</name>
<dbReference type="GO" id="GO:0033204">
    <property type="term" value="F:ribonuclease P RNA binding"/>
    <property type="evidence" value="ECO:0007669"/>
    <property type="project" value="InterPro"/>
</dbReference>
<dbReference type="Pfam" id="PF01868">
    <property type="entry name" value="RNase_P-MRP_p29"/>
    <property type="match status" value="1"/>
</dbReference>
<dbReference type="SMART" id="SM00538">
    <property type="entry name" value="POP4"/>
    <property type="match status" value="1"/>
</dbReference>
<sequence length="158" mass="17618">MGYMSELLGLRVPDVSSSSHEGEMPGASSMHAKLVKADLNGALLTVRQSRNPCLVGLSGIVLHETENAFKLITRKNKLKLVPKQNSIFTLAVPLYSTLSPSATERDPVQTSQQQERDATLWTVVDKPYIEFDLYGSQFCFRSADRSNRKFKAKETIEL</sequence>
<dbReference type="InterPro" id="IPR023534">
    <property type="entry name" value="Rof/RNase_P-like"/>
</dbReference>
<dbReference type="InterPro" id="IPR002730">
    <property type="entry name" value="Rpp29/RNP1"/>
</dbReference>
<organism evidence="3 4">
    <name type="scientific">Boletus edulis BED1</name>
    <dbReference type="NCBI Taxonomy" id="1328754"/>
    <lineage>
        <taxon>Eukaryota</taxon>
        <taxon>Fungi</taxon>
        <taxon>Dikarya</taxon>
        <taxon>Basidiomycota</taxon>
        <taxon>Agaricomycotina</taxon>
        <taxon>Agaricomycetes</taxon>
        <taxon>Agaricomycetidae</taxon>
        <taxon>Boletales</taxon>
        <taxon>Boletineae</taxon>
        <taxon>Boletaceae</taxon>
        <taxon>Boletoideae</taxon>
        <taxon>Boletus</taxon>
    </lineage>
</organism>
<proteinExistence type="inferred from homology"/>
<dbReference type="GO" id="GO:0000172">
    <property type="term" value="C:ribonuclease MRP complex"/>
    <property type="evidence" value="ECO:0007669"/>
    <property type="project" value="InterPro"/>
</dbReference>
<comment type="caution">
    <text evidence="3">The sequence shown here is derived from an EMBL/GenBank/DDBJ whole genome shotgun (WGS) entry which is preliminary data.</text>
</comment>
<dbReference type="Gene3D" id="2.30.30.210">
    <property type="entry name" value="Ribonuclease P/MRP, subunit p29"/>
    <property type="match status" value="1"/>
</dbReference>
<evidence type="ECO:0000256" key="2">
    <source>
        <dbReference type="ARBA" id="ARBA00006181"/>
    </source>
</evidence>
<keyword evidence="4" id="KW-1185">Reference proteome</keyword>
<dbReference type="InterPro" id="IPR016848">
    <property type="entry name" value="RNase_P/MRP_Rpp29-subunit"/>
</dbReference>
<dbReference type="PANTHER" id="PTHR13348">
    <property type="entry name" value="RIBONUCLEASE P SUBUNIT P29"/>
    <property type="match status" value="1"/>
</dbReference>
<dbReference type="SUPFAM" id="SSF101744">
    <property type="entry name" value="Rof/RNase P subunit-like"/>
    <property type="match status" value="1"/>
</dbReference>